<evidence type="ECO:0008006" key="4">
    <source>
        <dbReference type="Google" id="ProtNLM"/>
    </source>
</evidence>
<sequence length="159" mass="18186">MKKGKNYFYQTYSDDFINSGNQQYQLPKNYRWLHHGKGWFGLRVLITGIADVIAWLYFHFITRSKVIAGEKIKKYQGKGCFVYGNHTQTQGDALIAFHLLPHRFVNIIATPANLGNFIVGRLLPFAGILPIPTNFHQLNKFTQAVNKQAQSGHAVFIYP</sequence>
<evidence type="ECO:0000313" key="2">
    <source>
        <dbReference type="EMBL" id="MBU3829857.1"/>
    </source>
</evidence>
<proteinExistence type="predicted"/>
<comment type="caution">
    <text evidence="2">The sequence shown here is derived from an EMBL/GenBank/DDBJ whole genome shotgun (WGS) entry which is preliminary data.</text>
</comment>
<organism evidence="2 3">
    <name type="scientific">Candidatus Limosilactobacillus merdavium</name>
    <dbReference type="NCBI Taxonomy" id="2838651"/>
    <lineage>
        <taxon>Bacteria</taxon>
        <taxon>Bacillati</taxon>
        <taxon>Bacillota</taxon>
        <taxon>Bacilli</taxon>
        <taxon>Lactobacillales</taxon>
        <taxon>Lactobacillaceae</taxon>
        <taxon>Limosilactobacillus</taxon>
    </lineage>
</organism>
<keyword evidence="1" id="KW-0472">Membrane</keyword>
<protein>
    <recommendedName>
        <fullName evidence="4">1-acyl-sn-glycerol-3-phosphate acyltransferase</fullName>
    </recommendedName>
</protein>
<keyword evidence="1" id="KW-1133">Transmembrane helix</keyword>
<evidence type="ECO:0000313" key="3">
    <source>
        <dbReference type="Proteomes" id="UP000824180"/>
    </source>
</evidence>
<dbReference type="AlphaFoldDB" id="A0A9E2KVL2"/>
<feature type="transmembrane region" description="Helical" evidence="1">
    <location>
        <begin position="38"/>
        <end position="58"/>
    </location>
</feature>
<dbReference type="Proteomes" id="UP000824180">
    <property type="component" value="Unassembled WGS sequence"/>
</dbReference>
<keyword evidence="1" id="KW-0812">Transmembrane</keyword>
<reference evidence="2" key="1">
    <citation type="journal article" date="2021" name="PeerJ">
        <title>Extensive microbial diversity within the chicken gut microbiome revealed by metagenomics and culture.</title>
        <authorList>
            <person name="Gilroy R."/>
            <person name="Ravi A."/>
            <person name="Getino M."/>
            <person name="Pursley I."/>
            <person name="Horton D.L."/>
            <person name="Alikhan N.F."/>
            <person name="Baker D."/>
            <person name="Gharbi K."/>
            <person name="Hall N."/>
            <person name="Watson M."/>
            <person name="Adriaenssens E.M."/>
            <person name="Foster-Nyarko E."/>
            <person name="Jarju S."/>
            <person name="Secka A."/>
            <person name="Antonio M."/>
            <person name="Oren A."/>
            <person name="Chaudhuri R.R."/>
            <person name="La Ragione R."/>
            <person name="Hildebrand F."/>
            <person name="Pallen M.J."/>
        </authorList>
    </citation>
    <scope>NUCLEOTIDE SEQUENCE</scope>
    <source>
        <strain evidence="2">876</strain>
    </source>
</reference>
<feature type="non-terminal residue" evidence="2">
    <location>
        <position position="159"/>
    </location>
</feature>
<dbReference type="EMBL" id="JAHLFK010000027">
    <property type="protein sequence ID" value="MBU3829857.1"/>
    <property type="molecule type" value="Genomic_DNA"/>
</dbReference>
<name>A0A9E2KVL2_9LACO</name>
<accession>A0A9E2KVL2</accession>
<gene>
    <name evidence="2" type="ORF">H9843_03055</name>
</gene>
<evidence type="ECO:0000256" key="1">
    <source>
        <dbReference type="SAM" id="Phobius"/>
    </source>
</evidence>
<reference evidence="2" key="2">
    <citation type="submission" date="2021-04" db="EMBL/GenBank/DDBJ databases">
        <authorList>
            <person name="Gilroy R."/>
        </authorList>
    </citation>
    <scope>NUCLEOTIDE SEQUENCE</scope>
    <source>
        <strain evidence="2">876</strain>
    </source>
</reference>